<organism evidence="2 3">
    <name type="scientific">Brevundimonas pondensis</name>
    <dbReference type="NCBI Taxonomy" id="2774189"/>
    <lineage>
        <taxon>Bacteria</taxon>
        <taxon>Pseudomonadati</taxon>
        <taxon>Pseudomonadota</taxon>
        <taxon>Alphaproteobacteria</taxon>
        <taxon>Caulobacterales</taxon>
        <taxon>Caulobacteraceae</taxon>
        <taxon>Brevundimonas</taxon>
    </lineage>
</organism>
<dbReference type="SMART" id="SM00100">
    <property type="entry name" value="cNMP"/>
    <property type="match status" value="1"/>
</dbReference>
<evidence type="ECO:0000259" key="1">
    <source>
        <dbReference type="PROSITE" id="PS50042"/>
    </source>
</evidence>
<name>A0ABX7SLE0_9CAUL</name>
<evidence type="ECO:0000313" key="3">
    <source>
        <dbReference type="Proteomes" id="UP000663942"/>
    </source>
</evidence>
<dbReference type="Pfam" id="PF00027">
    <property type="entry name" value="cNMP_binding"/>
    <property type="match status" value="1"/>
</dbReference>
<feature type="domain" description="Cyclic nucleotide-binding" evidence="1">
    <location>
        <begin position="16"/>
        <end position="114"/>
    </location>
</feature>
<dbReference type="InterPro" id="IPR018490">
    <property type="entry name" value="cNMP-bd_dom_sf"/>
</dbReference>
<dbReference type="Gene3D" id="2.60.120.10">
    <property type="entry name" value="Jelly Rolls"/>
    <property type="match status" value="1"/>
</dbReference>
<dbReference type="RefSeq" id="WP_207823378.1">
    <property type="nucleotide sequence ID" value="NZ_CP062006.1"/>
</dbReference>
<proteinExistence type="predicted"/>
<dbReference type="PROSITE" id="PS50042">
    <property type="entry name" value="CNMP_BINDING_3"/>
    <property type="match status" value="1"/>
</dbReference>
<sequence length="194" mass="21593">MALDRLVERLRSDPALARHVQGRRFEKGEVVFRQGDPSRDIHVLRGGLVKLSYLTHDGKEWIKSFIADAGVFGSRRSQIAGGTSAFSAACLEQSEVLILGYDRFRAAMAGDAELSALFLEMSEAMALKKEVREHDLLCLSAEARYRRFIAEQGDLAARLMQVDIARYLGVTPVALSRIRRRRAESASPLSTVTK</sequence>
<dbReference type="InterPro" id="IPR014710">
    <property type="entry name" value="RmlC-like_jellyroll"/>
</dbReference>
<gene>
    <name evidence="2" type="ORF">IFE19_14315</name>
</gene>
<accession>A0ABX7SLE0</accession>
<dbReference type="CDD" id="cd00038">
    <property type="entry name" value="CAP_ED"/>
    <property type="match status" value="1"/>
</dbReference>
<keyword evidence="3" id="KW-1185">Reference proteome</keyword>
<dbReference type="EMBL" id="CP062006">
    <property type="protein sequence ID" value="QTC87256.1"/>
    <property type="molecule type" value="Genomic_DNA"/>
</dbReference>
<dbReference type="Proteomes" id="UP000663942">
    <property type="component" value="Chromosome"/>
</dbReference>
<protein>
    <submittedName>
        <fullName evidence="2">Crp/Fnr family transcriptional regulator</fullName>
    </submittedName>
</protein>
<dbReference type="SUPFAM" id="SSF51206">
    <property type="entry name" value="cAMP-binding domain-like"/>
    <property type="match status" value="1"/>
</dbReference>
<evidence type="ECO:0000313" key="2">
    <source>
        <dbReference type="EMBL" id="QTC87256.1"/>
    </source>
</evidence>
<reference evidence="2 3" key="1">
    <citation type="submission" date="2020-09" db="EMBL/GenBank/DDBJ databases">
        <title>Brevundimonas sp. LVF1 isolated from an oligotrophic pond in Goettingen, Germany.</title>
        <authorList>
            <person name="Friedrich I."/>
            <person name="Klassen A."/>
            <person name="Neubauer H."/>
            <person name="Schneider D."/>
            <person name="Hertel R."/>
            <person name="Daniel R."/>
        </authorList>
    </citation>
    <scope>NUCLEOTIDE SEQUENCE [LARGE SCALE GENOMIC DNA]</scope>
    <source>
        <strain evidence="2 3">LVF1</strain>
    </source>
</reference>
<dbReference type="InterPro" id="IPR000595">
    <property type="entry name" value="cNMP-bd_dom"/>
</dbReference>